<reference evidence="2 3" key="1">
    <citation type="submission" date="2019-04" db="EMBL/GenBank/DDBJ databases">
        <title>Pedobacter sp. AR-2-6 sp. nov., isolated from Arctic soil.</title>
        <authorList>
            <person name="Dahal R.H."/>
            <person name="Kim D.-U."/>
        </authorList>
    </citation>
    <scope>NUCLEOTIDE SEQUENCE [LARGE SCALE GENOMIC DNA]</scope>
    <source>
        <strain evidence="2 3">AR-2-6</strain>
    </source>
</reference>
<protein>
    <submittedName>
        <fullName evidence="2">Transposase</fullName>
    </submittedName>
</protein>
<evidence type="ECO:0000313" key="2">
    <source>
        <dbReference type="EMBL" id="TKB99919.1"/>
    </source>
</evidence>
<keyword evidence="3" id="KW-1185">Reference proteome</keyword>
<evidence type="ECO:0000313" key="3">
    <source>
        <dbReference type="Proteomes" id="UP000310477"/>
    </source>
</evidence>
<dbReference type="GO" id="GO:0006313">
    <property type="term" value="P:DNA transposition"/>
    <property type="evidence" value="ECO:0007669"/>
    <property type="project" value="InterPro"/>
</dbReference>
<dbReference type="InterPro" id="IPR052715">
    <property type="entry name" value="RAYT_transposase"/>
</dbReference>
<dbReference type="PANTHER" id="PTHR36966:SF1">
    <property type="entry name" value="REP-ASSOCIATED TYROSINE TRANSPOSASE"/>
    <property type="match status" value="1"/>
</dbReference>
<gene>
    <name evidence="2" type="ORF">FA045_10770</name>
</gene>
<proteinExistence type="predicted"/>
<dbReference type="GO" id="GO:0043565">
    <property type="term" value="F:sequence-specific DNA binding"/>
    <property type="evidence" value="ECO:0007669"/>
    <property type="project" value="TreeGrafter"/>
</dbReference>
<dbReference type="InterPro" id="IPR036515">
    <property type="entry name" value="Transposase_17_sf"/>
</dbReference>
<dbReference type="PANTHER" id="PTHR36966">
    <property type="entry name" value="REP-ASSOCIATED TYROSINE TRANSPOSASE"/>
    <property type="match status" value="1"/>
</dbReference>
<dbReference type="OrthoDB" id="9788881at2"/>
<dbReference type="SMART" id="SM01321">
    <property type="entry name" value="Y1_Tnp"/>
    <property type="match status" value="1"/>
</dbReference>
<comment type="caution">
    <text evidence="2">The sequence shown here is derived from an EMBL/GenBank/DDBJ whole genome shotgun (WGS) entry which is preliminary data.</text>
</comment>
<organism evidence="2 3">
    <name type="scientific">Pedobacter cryotolerans</name>
    <dbReference type="NCBI Taxonomy" id="2571270"/>
    <lineage>
        <taxon>Bacteria</taxon>
        <taxon>Pseudomonadati</taxon>
        <taxon>Bacteroidota</taxon>
        <taxon>Sphingobacteriia</taxon>
        <taxon>Sphingobacteriales</taxon>
        <taxon>Sphingobacteriaceae</taxon>
        <taxon>Pedobacter</taxon>
    </lineage>
</organism>
<dbReference type="EMBL" id="SWBO01000005">
    <property type="protein sequence ID" value="TKB99919.1"/>
    <property type="molecule type" value="Genomic_DNA"/>
</dbReference>
<accession>A0A4U1C401</accession>
<evidence type="ECO:0000259" key="1">
    <source>
        <dbReference type="SMART" id="SM01321"/>
    </source>
</evidence>
<dbReference type="GO" id="GO:0004803">
    <property type="term" value="F:transposase activity"/>
    <property type="evidence" value="ECO:0007669"/>
    <property type="project" value="InterPro"/>
</dbReference>
<feature type="domain" description="Transposase IS200-like" evidence="1">
    <location>
        <begin position="2"/>
        <end position="133"/>
    </location>
</feature>
<name>A0A4U1C401_9SPHI</name>
<dbReference type="AlphaFoldDB" id="A0A4U1C401"/>
<dbReference type="Proteomes" id="UP000310477">
    <property type="component" value="Unassembled WGS sequence"/>
</dbReference>
<dbReference type="SUPFAM" id="SSF143422">
    <property type="entry name" value="Transposase IS200-like"/>
    <property type="match status" value="1"/>
</dbReference>
<dbReference type="InterPro" id="IPR002686">
    <property type="entry name" value="Transposase_17"/>
</dbReference>
<sequence>MDFDNSYFYTDTICNFAHLLVDDNLKMIIINSLQYLVKQQLVEIYAYVIMPNHIHLIWNMLKQNGKENPATSFTKFTAHQFRRYLLANNPTLLNNYHSEKMDRNYQFWKRDPLAIPLSTENILLQKIDYIHYNPTIEKWGLCKYPEEYRWSSASFYKTGIDEFRILRDYRD</sequence>
<dbReference type="Gene3D" id="3.30.70.1290">
    <property type="entry name" value="Transposase IS200-like"/>
    <property type="match status" value="1"/>
</dbReference>
<dbReference type="RefSeq" id="WP_136877083.1">
    <property type="nucleotide sequence ID" value="NZ_SWBO01000005.1"/>
</dbReference>